<accession>A0A1B7M300</accession>
<dbReference type="Pfam" id="PF10400">
    <property type="entry name" value="Vir_act_alpha_C"/>
    <property type="match status" value="1"/>
</dbReference>
<dbReference type="RefSeq" id="WP_043056003.1">
    <property type="nucleotide sequence ID" value="NZ_LXEY01000006.1"/>
</dbReference>
<dbReference type="InterPro" id="IPR036390">
    <property type="entry name" value="WH_DNA-bd_sf"/>
</dbReference>
<dbReference type="Gene3D" id="1.10.10.10">
    <property type="entry name" value="Winged helix-like DNA-binding domain superfamily/Winged helix DNA-binding domain"/>
    <property type="match status" value="1"/>
</dbReference>
<dbReference type="Proteomes" id="UP000078292">
    <property type="component" value="Unassembled WGS sequence"/>
</dbReference>
<dbReference type="PANTHER" id="PTHR43252">
    <property type="entry name" value="TRANSCRIPTIONAL REGULATOR YQJI"/>
    <property type="match status" value="1"/>
</dbReference>
<evidence type="ECO:0000256" key="1">
    <source>
        <dbReference type="SAM" id="MobiDB-lite"/>
    </source>
</evidence>
<feature type="region of interest" description="Disordered" evidence="1">
    <location>
        <begin position="170"/>
        <end position="198"/>
    </location>
</feature>
<dbReference type="Pfam" id="PF03551">
    <property type="entry name" value="PadR"/>
    <property type="match status" value="1"/>
</dbReference>
<feature type="domain" description="Transcription regulator PadR N-terminal" evidence="2">
    <location>
        <begin position="7"/>
        <end position="80"/>
    </location>
</feature>
<dbReference type="InterPro" id="IPR018309">
    <property type="entry name" value="Tscrpt_reg_PadR_C"/>
</dbReference>
<dbReference type="EMBL" id="LXEY01000006">
    <property type="protein sequence ID" value="OAV62973.1"/>
    <property type="molecule type" value="Genomic_DNA"/>
</dbReference>
<dbReference type="STRING" id="1837282.A6F49_04020"/>
<dbReference type="SUPFAM" id="SSF46785">
    <property type="entry name" value="Winged helix' DNA-binding domain"/>
    <property type="match status" value="1"/>
</dbReference>
<comment type="caution">
    <text evidence="4">The sequence shown here is derived from an EMBL/GenBank/DDBJ whole genome shotgun (WGS) entry which is preliminary data.</text>
</comment>
<gene>
    <name evidence="4" type="ORF">A6F49_04020</name>
</gene>
<dbReference type="OrthoDB" id="3186544at2"/>
<evidence type="ECO:0008006" key="6">
    <source>
        <dbReference type="Google" id="ProtNLM"/>
    </source>
</evidence>
<dbReference type="AlphaFoldDB" id="A0A1B7M300"/>
<organism evidence="4 5">
    <name type="scientific">Enteractinococcus helveticum</name>
    <dbReference type="NCBI Taxonomy" id="1837282"/>
    <lineage>
        <taxon>Bacteria</taxon>
        <taxon>Bacillati</taxon>
        <taxon>Actinomycetota</taxon>
        <taxon>Actinomycetes</taxon>
        <taxon>Micrococcales</taxon>
        <taxon>Micrococcaceae</taxon>
    </lineage>
</organism>
<reference evidence="4 5" key="1">
    <citation type="submission" date="2016-04" db="EMBL/GenBank/DDBJ databases">
        <title>First whole genome shotgun sequence of the bacterium Enteractinococcus sp. strain UASWS1574.</title>
        <authorList>
            <person name="Crovadore J."/>
            <person name="Chablais R."/>
            <person name="Lefort F."/>
        </authorList>
    </citation>
    <scope>NUCLEOTIDE SEQUENCE [LARGE SCALE GENOMIC DNA]</scope>
    <source>
        <strain evidence="4 5">UASWS1574</strain>
    </source>
</reference>
<dbReference type="InterPro" id="IPR036388">
    <property type="entry name" value="WH-like_DNA-bd_sf"/>
</dbReference>
<feature type="compositionally biased region" description="Polar residues" evidence="1">
    <location>
        <begin position="189"/>
        <end position="198"/>
    </location>
</feature>
<sequence>MSVKHAMLALLAAQPSSTYQLRKRFEASTAQSWPLNIGQVSTTLQRLERDGHVVRDEEPHRSDTTGQPWRLTATGHAELAAWWERPVISEQRGRDELVVKLMLATITPGVNVLAMIQSQRAATQRDMHDLTRLRREVGTDDLVGRLVLDHHIFVAEAELRWLDDVEGTLEQSVPPAPASTPDPFKEATRQSPYSGAAQ</sequence>
<name>A0A1B7M300_9MICC</name>
<keyword evidence="5" id="KW-1185">Reference proteome</keyword>
<evidence type="ECO:0000259" key="2">
    <source>
        <dbReference type="Pfam" id="PF03551"/>
    </source>
</evidence>
<evidence type="ECO:0000313" key="5">
    <source>
        <dbReference type="Proteomes" id="UP000078292"/>
    </source>
</evidence>
<feature type="domain" description="Transcription regulator PadR C-terminal" evidence="3">
    <location>
        <begin position="94"/>
        <end position="170"/>
    </location>
</feature>
<dbReference type="PANTHER" id="PTHR43252:SF6">
    <property type="entry name" value="NEGATIVE TRANSCRIPTION REGULATOR PADR"/>
    <property type="match status" value="1"/>
</dbReference>
<protein>
    <recommendedName>
        <fullName evidence="6">PadR family transcriptional regulator</fullName>
    </recommendedName>
</protein>
<proteinExistence type="predicted"/>
<dbReference type="InterPro" id="IPR005149">
    <property type="entry name" value="Tscrpt_reg_PadR_N"/>
</dbReference>
<evidence type="ECO:0000259" key="3">
    <source>
        <dbReference type="Pfam" id="PF10400"/>
    </source>
</evidence>
<evidence type="ECO:0000313" key="4">
    <source>
        <dbReference type="EMBL" id="OAV62973.1"/>
    </source>
</evidence>